<feature type="binding site" evidence="10">
    <location>
        <position position="275"/>
    </location>
    <ligand>
        <name>pyridoxal 5'-phosphate</name>
        <dbReference type="ChEBI" id="CHEBI:597326"/>
    </ligand>
</feature>
<comment type="subcellular location">
    <subcellularLocation>
        <location evidence="10 11">Cytoplasm</location>
    </subcellularLocation>
</comment>
<dbReference type="GO" id="GO:0034354">
    <property type="term" value="P:'de novo' NAD+ biosynthetic process from L-tryptophan"/>
    <property type="evidence" value="ECO:0007669"/>
    <property type="project" value="UniProtKB-UniRule"/>
</dbReference>
<dbReference type="OMA" id="LPGWNSH"/>
<feature type="binding site" evidence="10">
    <location>
        <position position="333"/>
    </location>
    <ligand>
        <name>pyridoxal 5'-phosphate</name>
        <dbReference type="ChEBI" id="CHEBI:597326"/>
    </ligand>
</feature>
<evidence type="ECO:0000256" key="3">
    <source>
        <dbReference type="ARBA" id="ARBA00022642"/>
    </source>
</evidence>
<keyword evidence="6" id="KW-0007">Acetylation</keyword>
<dbReference type="InParanoid" id="A0A3P8UQ78"/>
<feature type="binding site" evidence="10">
    <location>
        <position position="305"/>
    </location>
    <ligand>
        <name>pyridoxal 5'-phosphate</name>
        <dbReference type="ChEBI" id="CHEBI:597326"/>
    </ligand>
</feature>
<keyword evidence="2 10" id="KW-0963">Cytoplasm</keyword>
<evidence type="ECO:0000256" key="4">
    <source>
        <dbReference type="ARBA" id="ARBA00022801"/>
    </source>
</evidence>
<feature type="binding site" evidence="10">
    <location>
        <position position="221"/>
    </location>
    <ligand>
        <name>pyridoxal 5'-phosphate</name>
        <dbReference type="ChEBI" id="CHEBI:597326"/>
    </ligand>
</feature>
<feature type="binding site" evidence="10">
    <location>
        <position position="250"/>
    </location>
    <ligand>
        <name>pyridoxal 5'-phosphate</name>
        <dbReference type="ChEBI" id="CHEBI:597326"/>
    </ligand>
</feature>
<dbReference type="PANTHER" id="PTHR14084:SF0">
    <property type="entry name" value="KYNURENINASE"/>
    <property type="match status" value="1"/>
</dbReference>
<reference evidence="12" key="3">
    <citation type="submission" date="2025-09" db="UniProtKB">
        <authorList>
            <consortium name="Ensembl"/>
        </authorList>
    </citation>
    <scope>IDENTIFICATION</scope>
</reference>
<sequence>MDQSMGRSLNETLAHVSAQLGCSPYSSEVASYLDDHDELRHLRQHFLVPKIGDLPQSDLSVVDGNMECIYLVGNSLGLQPKSARVYLEEELDKWAKLGVHGHMEGSRPWVRAEENLEELTARVVGAKSEEVALMNGLTVNLHLLMLSFYQPTAVRHKILLEDKAFPSDHYAVESQIRLRGFDPEQSMLLISPRKGEESLRTEDILEVIEKEGDSIAVVMFSGVQYYTGQLFDMAAITQAGHRKGCYVGFDCAHAAGNVDLQLHDWGVDFACWCSYKYLNSGCGAIAGAFIHEKHNGSIKPALLGWWGHDLKTRFNMDNVMDLQPGVKGFRLSNQPIMLVCLLQASLEVFNLTSMKALRRKSVLLTGYMEFLIQHYFSKDSSEPLKASIHIITPSDPEQRGCQLSLSFSIPVKEVHKELEKRGVACDVREPNVVRIAPVPLYNTFSDVHRFIQTLRAALINQ</sequence>
<dbReference type="AlphaFoldDB" id="A0A3P8UQ78"/>
<evidence type="ECO:0000256" key="9">
    <source>
        <dbReference type="ARBA" id="ARBA00054033"/>
    </source>
</evidence>
<evidence type="ECO:0000256" key="10">
    <source>
        <dbReference type="HAMAP-Rule" id="MF_03017"/>
    </source>
</evidence>
<dbReference type="OrthoDB" id="5978656at2759"/>
<dbReference type="EC" id="3.7.1.3" evidence="10 11"/>
<keyword evidence="4 10" id="KW-0378">Hydrolase</keyword>
<comment type="subunit">
    <text evidence="10 11">Homodimer.</text>
</comment>
<evidence type="ECO:0000256" key="11">
    <source>
        <dbReference type="PIRNR" id="PIRNR038800"/>
    </source>
</evidence>
<evidence type="ECO:0000256" key="2">
    <source>
        <dbReference type="ARBA" id="ARBA00022490"/>
    </source>
</evidence>
<dbReference type="InterPro" id="IPR015422">
    <property type="entry name" value="PyrdxlP-dep_Trfase_small"/>
</dbReference>
<name>A0A3P8UQ78_CYNSE</name>
<comment type="catalytic activity">
    <reaction evidence="7 11">
        <text>3-hydroxy-L-kynurenine + H2O = 3-hydroxyanthranilate + L-alanine + H(+)</text>
        <dbReference type="Rhea" id="RHEA:25143"/>
        <dbReference type="ChEBI" id="CHEBI:15377"/>
        <dbReference type="ChEBI" id="CHEBI:15378"/>
        <dbReference type="ChEBI" id="CHEBI:36559"/>
        <dbReference type="ChEBI" id="CHEBI:57972"/>
        <dbReference type="ChEBI" id="CHEBI:58125"/>
        <dbReference type="EC" id="3.7.1.3"/>
    </reaction>
</comment>
<keyword evidence="5 10" id="KW-0663">Pyridoxal phosphate</keyword>
<dbReference type="FunFam" id="3.90.1150.10:FF:000203">
    <property type="entry name" value="Kynureninase"/>
    <property type="match status" value="1"/>
</dbReference>
<dbReference type="GO" id="GO:0097053">
    <property type="term" value="P:L-kynurenine catabolic process"/>
    <property type="evidence" value="ECO:0007669"/>
    <property type="project" value="UniProtKB-UniRule"/>
</dbReference>
<evidence type="ECO:0000256" key="5">
    <source>
        <dbReference type="ARBA" id="ARBA00022898"/>
    </source>
</evidence>
<dbReference type="InterPro" id="IPR015421">
    <property type="entry name" value="PyrdxlP-dep_Trfase_major"/>
</dbReference>
<gene>
    <name evidence="10" type="primary">KYNU</name>
</gene>
<dbReference type="Proteomes" id="UP000265120">
    <property type="component" value="Chromosome 14"/>
</dbReference>
<feature type="binding site" evidence="10">
    <location>
        <begin position="165"/>
        <end position="168"/>
    </location>
    <ligand>
        <name>pyridoxal 5'-phosphate</name>
        <dbReference type="ChEBI" id="CHEBI:597326"/>
    </ligand>
</feature>
<dbReference type="PIRSF" id="PIRSF038800">
    <property type="entry name" value="KYNU"/>
    <property type="match status" value="1"/>
</dbReference>
<dbReference type="GO" id="GO:0043420">
    <property type="term" value="P:anthranilate metabolic process"/>
    <property type="evidence" value="ECO:0007669"/>
    <property type="project" value="UniProtKB-UniRule"/>
</dbReference>
<feature type="binding site" evidence="10">
    <location>
        <position position="253"/>
    </location>
    <ligand>
        <name>pyridoxal 5'-phosphate</name>
        <dbReference type="ChEBI" id="CHEBI:597326"/>
    </ligand>
</feature>
<dbReference type="UniPathway" id="UPA00253">
    <property type="reaction ID" value="UER00329"/>
</dbReference>
<dbReference type="RefSeq" id="XP_008322991.1">
    <property type="nucleotide sequence ID" value="XM_008324769.3"/>
</dbReference>
<protein>
    <recommendedName>
        <fullName evidence="10 11">Kynureninase</fullName>
        <ecNumber evidence="10 11">3.7.1.3</ecNumber>
    </recommendedName>
    <alternativeName>
        <fullName evidence="10">L-kynurenine hydrolase</fullName>
    </alternativeName>
</protein>
<feature type="binding site" evidence="10">
    <location>
        <position position="137"/>
    </location>
    <ligand>
        <name>pyridoxal 5'-phosphate</name>
        <dbReference type="ChEBI" id="CHEBI:597326"/>
    </ligand>
</feature>
<dbReference type="Gene3D" id="3.40.640.10">
    <property type="entry name" value="Type I PLP-dependent aspartate aminotransferase-like (Major domain)"/>
    <property type="match status" value="1"/>
</dbReference>
<comment type="similarity">
    <text evidence="10 11">Belongs to the kynureninase family.</text>
</comment>
<organism evidence="12 13">
    <name type="scientific">Cynoglossus semilaevis</name>
    <name type="common">Tongue sole</name>
    <dbReference type="NCBI Taxonomy" id="244447"/>
    <lineage>
        <taxon>Eukaryota</taxon>
        <taxon>Metazoa</taxon>
        <taxon>Chordata</taxon>
        <taxon>Craniata</taxon>
        <taxon>Vertebrata</taxon>
        <taxon>Euteleostomi</taxon>
        <taxon>Actinopterygii</taxon>
        <taxon>Neopterygii</taxon>
        <taxon>Teleostei</taxon>
        <taxon>Neoteleostei</taxon>
        <taxon>Acanthomorphata</taxon>
        <taxon>Carangaria</taxon>
        <taxon>Pleuronectiformes</taxon>
        <taxon>Pleuronectoidei</taxon>
        <taxon>Cynoglossidae</taxon>
        <taxon>Cynoglossinae</taxon>
        <taxon>Cynoglossus</taxon>
    </lineage>
</organism>
<dbReference type="HAMAP" id="MF_01970">
    <property type="entry name" value="Kynureninase"/>
    <property type="match status" value="1"/>
</dbReference>
<dbReference type="FunFam" id="3.40.640.10:FF:000031">
    <property type="entry name" value="Kynureninase"/>
    <property type="match status" value="1"/>
</dbReference>
<comment type="caution">
    <text evidence="10">Lacks conserved residue(s) required for the propagation of feature annotation.</text>
</comment>
<dbReference type="Pfam" id="PF22580">
    <property type="entry name" value="KYNU_C"/>
    <property type="match status" value="1"/>
</dbReference>
<evidence type="ECO:0000256" key="8">
    <source>
        <dbReference type="ARBA" id="ARBA00051308"/>
    </source>
</evidence>
<dbReference type="Gene3D" id="3.90.1150.10">
    <property type="entry name" value="Aspartate Aminotransferase, domain 1"/>
    <property type="match status" value="1"/>
</dbReference>
<reference evidence="12 13" key="1">
    <citation type="journal article" date="2014" name="Nat. Genet.">
        <title>Whole-genome sequence of a flatfish provides insights into ZW sex chromosome evolution and adaptation to a benthic lifestyle.</title>
        <authorList>
            <person name="Chen S."/>
            <person name="Zhang G."/>
            <person name="Shao C."/>
            <person name="Huang Q."/>
            <person name="Liu G."/>
            <person name="Zhang P."/>
            <person name="Song W."/>
            <person name="An N."/>
            <person name="Chalopin D."/>
            <person name="Volff J.N."/>
            <person name="Hong Y."/>
            <person name="Li Q."/>
            <person name="Sha Z."/>
            <person name="Zhou H."/>
            <person name="Xie M."/>
            <person name="Yu Q."/>
            <person name="Liu Y."/>
            <person name="Xiang H."/>
            <person name="Wang N."/>
            <person name="Wu K."/>
            <person name="Yang C."/>
            <person name="Zhou Q."/>
            <person name="Liao X."/>
            <person name="Yang L."/>
            <person name="Hu Q."/>
            <person name="Zhang J."/>
            <person name="Meng L."/>
            <person name="Jin L."/>
            <person name="Tian Y."/>
            <person name="Lian J."/>
            <person name="Yang J."/>
            <person name="Miao G."/>
            <person name="Liu S."/>
            <person name="Liang Z."/>
            <person name="Yan F."/>
            <person name="Li Y."/>
            <person name="Sun B."/>
            <person name="Zhang H."/>
            <person name="Zhang J."/>
            <person name="Zhu Y."/>
            <person name="Du M."/>
            <person name="Zhao Y."/>
            <person name="Schartl M."/>
            <person name="Tang Q."/>
            <person name="Wang J."/>
        </authorList>
    </citation>
    <scope>NUCLEOTIDE SEQUENCE</scope>
</reference>
<dbReference type="STRING" id="244447.ENSCSEP00000005338"/>
<evidence type="ECO:0000256" key="7">
    <source>
        <dbReference type="ARBA" id="ARBA00050219"/>
    </source>
</evidence>
<comment type="cofactor">
    <cofactor evidence="1 10 11">
        <name>pyridoxal 5'-phosphate</name>
        <dbReference type="ChEBI" id="CHEBI:597326"/>
    </cofactor>
</comment>
<dbReference type="CTD" id="8942"/>
<comment type="function">
    <text evidence="9">Catalyzes the cleavage of L-kynurenine (L-Kyn) and L-3-hydroxykynurenine (L-3OHKyn) into anthranilic acid (AA) and 3-hydroxyanthranilic acid (3-OHAA), respectively. Has a preference for the L-3-hydroxy form. Also has cysteine-conjugate-beta-lyase activity.</text>
</comment>
<keyword evidence="13" id="KW-1185">Reference proteome</keyword>
<dbReference type="Ensembl" id="ENSCSET00000005397.1">
    <property type="protein sequence ID" value="ENSCSEP00000005338.1"/>
    <property type="gene ID" value="ENSCSEG00000003441.1"/>
</dbReference>
<dbReference type="GO" id="GO:0030429">
    <property type="term" value="F:kynureninase activity"/>
    <property type="evidence" value="ECO:0007669"/>
    <property type="project" value="UniProtKB-UniRule"/>
</dbReference>
<dbReference type="GO" id="GO:0019805">
    <property type="term" value="P:quinolinate biosynthetic process"/>
    <property type="evidence" value="ECO:0007669"/>
    <property type="project" value="UniProtKB-UniRule"/>
</dbReference>
<dbReference type="InterPro" id="IPR010111">
    <property type="entry name" value="Kynureninase"/>
</dbReference>
<accession>A0A3P8UQ78</accession>
<comment type="catalytic activity">
    <reaction evidence="8 10 11">
        <text>L-kynurenine + H2O = anthranilate + L-alanine + H(+)</text>
        <dbReference type="Rhea" id="RHEA:16813"/>
        <dbReference type="ChEBI" id="CHEBI:15377"/>
        <dbReference type="ChEBI" id="CHEBI:15378"/>
        <dbReference type="ChEBI" id="CHEBI:16567"/>
        <dbReference type="ChEBI" id="CHEBI:57959"/>
        <dbReference type="ChEBI" id="CHEBI:57972"/>
        <dbReference type="EC" id="3.7.1.3"/>
    </reaction>
</comment>
<dbReference type="InterPro" id="IPR015424">
    <property type="entry name" value="PyrdxlP-dep_Trfase"/>
</dbReference>
<evidence type="ECO:0000313" key="13">
    <source>
        <dbReference type="Proteomes" id="UP000265120"/>
    </source>
</evidence>
<feature type="modified residue" description="N6-(pyridoxal phosphate)lysine" evidence="10">
    <location>
        <position position="276"/>
    </location>
</feature>
<evidence type="ECO:0000256" key="6">
    <source>
        <dbReference type="ARBA" id="ARBA00022990"/>
    </source>
</evidence>
<dbReference type="PANTHER" id="PTHR14084">
    <property type="entry name" value="KYNURENINASE"/>
    <property type="match status" value="1"/>
</dbReference>
<comment type="pathway">
    <text evidence="10 11">Cofactor biosynthesis; NAD(+) biosynthesis; quinolinate from L-kynurenine: step 2/3.</text>
</comment>
<dbReference type="UniPathway" id="UPA00334">
    <property type="reaction ID" value="UER00455"/>
</dbReference>
<comment type="pathway">
    <text evidence="10 11">Amino-acid degradation; L-kynurenine degradation; L-alanine and anthranilate from L-kynurenine: step 1/1.</text>
</comment>
<dbReference type="GeneTree" id="ENSGT00390000008033"/>
<reference evidence="12" key="2">
    <citation type="submission" date="2025-08" db="UniProtKB">
        <authorList>
            <consortium name="Ensembl"/>
        </authorList>
    </citation>
    <scope>IDENTIFICATION</scope>
</reference>
<proteinExistence type="inferred from homology"/>
<dbReference type="GO" id="GO:0005737">
    <property type="term" value="C:cytoplasm"/>
    <property type="evidence" value="ECO:0007669"/>
    <property type="project" value="UniProtKB-SubCell"/>
</dbReference>
<evidence type="ECO:0000256" key="1">
    <source>
        <dbReference type="ARBA" id="ARBA00001933"/>
    </source>
</evidence>
<dbReference type="GeneID" id="103389378"/>
<dbReference type="GO" id="GO:0030170">
    <property type="term" value="F:pyridoxal phosphate binding"/>
    <property type="evidence" value="ECO:0007669"/>
    <property type="project" value="UniProtKB-UniRule"/>
</dbReference>
<dbReference type="NCBIfam" id="TIGR01814">
    <property type="entry name" value="kynureninase"/>
    <property type="match status" value="1"/>
</dbReference>
<dbReference type="SUPFAM" id="SSF53383">
    <property type="entry name" value="PLP-dependent transferases"/>
    <property type="match status" value="1"/>
</dbReference>
<feature type="binding site" evidence="10">
    <location>
        <position position="138"/>
    </location>
    <ligand>
        <name>pyridoxal 5'-phosphate</name>
        <dbReference type="ChEBI" id="CHEBI:597326"/>
    </ligand>
</feature>
<evidence type="ECO:0000313" key="12">
    <source>
        <dbReference type="Ensembl" id="ENSCSEP00000005338.1"/>
    </source>
</evidence>
<dbReference type="KEGG" id="csem:103389378"/>
<keyword evidence="3 10" id="KW-0662">Pyridine nucleotide biosynthesis</keyword>
<dbReference type="GO" id="GO:0019441">
    <property type="term" value="P:L-tryptophan catabolic process to kynurenine"/>
    <property type="evidence" value="ECO:0007669"/>
    <property type="project" value="TreeGrafter"/>
</dbReference>